<dbReference type="KEGG" id="seds:AAY24_09430"/>
<keyword evidence="8 10" id="KW-0131">Cell cycle</keyword>
<feature type="binding site" evidence="10">
    <location>
        <position position="163"/>
    </location>
    <ligand>
        <name>UDP-N-acetyl-alpha-D-glucosamine</name>
        <dbReference type="ChEBI" id="CHEBI:57705"/>
    </ligand>
</feature>
<dbReference type="InterPro" id="IPR007235">
    <property type="entry name" value="Glyco_trans_28_C"/>
</dbReference>
<dbReference type="PANTHER" id="PTHR21015:SF22">
    <property type="entry name" value="GLYCOSYLTRANSFERASE"/>
    <property type="match status" value="1"/>
</dbReference>
<dbReference type="GO" id="GO:0051991">
    <property type="term" value="F:UDP-N-acetyl-D-glucosamine:N-acetylmuramoyl-L-alanyl-D-glutamyl-meso-2,6-diaminopimelyl-D-alanyl-D-alanine-diphosphoundecaprenol 4-beta-N-acetylglucosaminlytransferase activity"/>
    <property type="evidence" value="ECO:0007669"/>
    <property type="project" value="RHEA"/>
</dbReference>
<dbReference type="SUPFAM" id="SSF53756">
    <property type="entry name" value="UDP-Glycosyltransferase/glycogen phosphorylase"/>
    <property type="match status" value="1"/>
</dbReference>
<comment type="caution">
    <text evidence="10">Lacks conserved residue(s) required for the propagation of feature annotation.</text>
</comment>
<dbReference type="InterPro" id="IPR004276">
    <property type="entry name" value="GlycoTrans_28_N"/>
</dbReference>
<dbReference type="Gene3D" id="3.40.50.2000">
    <property type="entry name" value="Glycogen Phosphorylase B"/>
    <property type="match status" value="2"/>
</dbReference>
<dbReference type="GO" id="GO:0008360">
    <property type="term" value="P:regulation of cell shape"/>
    <property type="evidence" value="ECO:0007669"/>
    <property type="project" value="UniProtKB-KW"/>
</dbReference>
<comment type="catalytic activity">
    <reaction evidence="10">
        <text>di-trans,octa-cis-undecaprenyl diphospho-N-acetyl-alpha-D-muramoyl-L-alanyl-D-glutamyl-meso-2,6-diaminopimeloyl-D-alanyl-D-alanine + UDP-N-acetyl-alpha-D-glucosamine = di-trans,octa-cis-undecaprenyl diphospho-[N-acetyl-alpha-D-glucosaminyl-(1-&gt;4)]-N-acetyl-alpha-D-muramoyl-L-alanyl-D-glutamyl-meso-2,6-diaminopimeloyl-D-alanyl-D-alanine + UDP + H(+)</text>
        <dbReference type="Rhea" id="RHEA:31227"/>
        <dbReference type="ChEBI" id="CHEBI:15378"/>
        <dbReference type="ChEBI" id="CHEBI:57705"/>
        <dbReference type="ChEBI" id="CHEBI:58223"/>
        <dbReference type="ChEBI" id="CHEBI:61387"/>
        <dbReference type="ChEBI" id="CHEBI:61388"/>
        <dbReference type="EC" id="2.4.1.227"/>
    </reaction>
</comment>
<name>A0A0F7K0J9_9GAMM</name>
<dbReference type="InterPro" id="IPR006009">
    <property type="entry name" value="GlcNAc_MurG"/>
</dbReference>
<comment type="similarity">
    <text evidence="10">Belongs to the glycosyltransferase 28 family. MurG subfamily.</text>
</comment>
<comment type="function">
    <text evidence="10">Cell wall formation. Catalyzes the transfer of a GlcNAc subunit on undecaprenyl-pyrophosphoryl-MurNAc-pentapeptide (lipid intermediate I) to form undecaprenyl-pyrophosphoryl-MurNAc-(pentapeptide)GlcNAc (lipid intermediate II).</text>
</comment>
<keyword evidence="6 10" id="KW-0573">Peptidoglycan synthesis</keyword>
<protein>
    <recommendedName>
        <fullName evidence="10">UDP-N-acetylglucosamine--N-acetylmuramyl-(pentapeptide) pyrophosphoryl-undecaprenol N-acetylglucosamine transferase</fullName>
        <ecNumber evidence="10">2.4.1.227</ecNumber>
    </recommendedName>
    <alternativeName>
        <fullName evidence="10">Undecaprenyl-PP-MurNAc-pentapeptide-UDPGlcNAc GlcNAc transferase</fullName>
    </alternativeName>
</protein>
<dbReference type="GO" id="GO:0005886">
    <property type="term" value="C:plasma membrane"/>
    <property type="evidence" value="ECO:0007669"/>
    <property type="project" value="UniProtKB-SubCell"/>
</dbReference>
<evidence type="ECO:0000256" key="3">
    <source>
        <dbReference type="ARBA" id="ARBA00022676"/>
    </source>
</evidence>
<evidence type="ECO:0000256" key="8">
    <source>
        <dbReference type="ARBA" id="ARBA00023306"/>
    </source>
</evidence>
<dbReference type="EMBL" id="CP011412">
    <property type="protein sequence ID" value="AKH20538.1"/>
    <property type="molecule type" value="Genomic_DNA"/>
</dbReference>
<evidence type="ECO:0000259" key="12">
    <source>
        <dbReference type="Pfam" id="PF04101"/>
    </source>
</evidence>
<comment type="pathway">
    <text evidence="10">Cell wall biogenesis; peptidoglycan biosynthesis.</text>
</comment>
<evidence type="ECO:0000256" key="5">
    <source>
        <dbReference type="ARBA" id="ARBA00022960"/>
    </source>
</evidence>
<gene>
    <name evidence="10 13" type="primary">murG</name>
    <name evidence="13" type="ORF">AAY24_09430</name>
</gene>
<dbReference type="RefSeq" id="WP_046859471.1">
    <property type="nucleotide sequence ID" value="NZ_CP011412.1"/>
</dbReference>
<evidence type="ECO:0000256" key="6">
    <source>
        <dbReference type="ARBA" id="ARBA00022984"/>
    </source>
</evidence>
<evidence type="ECO:0000256" key="10">
    <source>
        <dbReference type="HAMAP-Rule" id="MF_00033"/>
    </source>
</evidence>
<evidence type="ECO:0000256" key="4">
    <source>
        <dbReference type="ARBA" id="ARBA00022679"/>
    </source>
</evidence>
<dbReference type="GO" id="GO:0051301">
    <property type="term" value="P:cell division"/>
    <property type="evidence" value="ECO:0007669"/>
    <property type="project" value="UniProtKB-KW"/>
</dbReference>
<feature type="domain" description="Glycosyltransferase family 28 N-terminal" evidence="11">
    <location>
        <begin position="5"/>
        <end position="142"/>
    </location>
</feature>
<dbReference type="UniPathway" id="UPA00219"/>
<reference evidence="13 14" key="1">
    <citation type="journal article" date="2015" name="Genome Announc.">
        <title>Complete Genome Sequence of Sedimenticola thiotaurini Strain SIP-G1, a Polyphosphate- and Polyhydroxyalkanoate-Accumulating Sulfur-Oxidizing Gammaproteobacterium Isolated from Salt Marsh Sediments.</title>
        <authorList>
            <person name="Flood B.E."/>
            <person name="Jones D.S."/>
            <person name="Bailey J.V."/>
        </authorList>
    </citation>
    <scope>NUCLEOTIDE SEQUENCE [LARGE SCALE GENOMIC DNA]</scope>
    <source>
        <strain evidence="13 14">SIP-G1</strain>
    </source>
</reference>
<dbReference type="PATRIC" id="fig|1543721.4.peg.1958"/>
<dbReference type="NCBIfam" id="TIGR01133">
    <property type="entry name" value="murG"/>
    <property type="match status" value="1"/>
</dbReference>
<feature type="binding site" evidence="10">
    <location>
        <position position="191"/>
    </location>
    <ligand>
        <name>UDP-N-acetyl-alpha-D-glucosamine</name>
        <dbReference type="ChEBI" id="CHEBI:57705"/>
    </ligand>
</feature>
<evidence type="ECO:0000256" key="7">
    <source>
        <dbReference type="ARBA" id="ARBA00023136"/>
    </source>
</evidence>
<accession>A0A0F7K0J9</accession>
<dbReference type="GO" id="GO:0050511">
    <property type="term" value="F:undecaprenyldiphospho-muramoylpentapeptide beta-N-acetylglucosaminyltransferase activity"/>
    <property type="evidence" value="ECO:0007669"/>
    <property type="project" value="UniProtKB-UniRule"/>
</dbReference>
<keyword evidence="7 10" id="KW-0472">Membrane</keyword>
<feature type="binding site" evidence="10">
    <location>
        <position position="245"/>
    </location>
    <ligand>
        <name>UDP-N-acetyl-alpha-D-glucosamine</name>
        <dbReference type="ChEBI" id="CHEBI:57705"/>
    </ligand>
</feature>
<feature type="domain" description="Glycosyl transferase family 28 C-terminal" evidence="12">
    <location>
        <begin position="185"/>
        <end position="337"/>
    </location>
</feature>
<dbReference type="Pfam" id="PF03033">
    <property type="entry name" value="Glyco_transf_28"/>
    <property type="match status" value="1"/>
</dbReference>
<feature type="binding site" evidence="10">
    <location>
        <begin position="12"/>
        <end position="14"/>
    </location>
    <ligand>
        <name>UDP-N-acetyl-alpha-D-glucosamine</name>
        <dbReference type="ChEBI" id="CHEBI:57705"/>
    </ligand>
</feature>
<keyword evidence="3 10" id="KW-0328">Glycosyltransferase</keyword>
<feature type="binding site" evidence="10">
    <location>
        <position position="290"/>
    </location>
    <ligand>
        <name>UDP-N-acetyl-alpha-D-glucosamine</name>
        <dbReference type="ChEBI" id="CHEBI:57705"/>
    </ligand>
</feature>
<evidence type="ECO:0000256" key="1">
    <source>
        <dbReference type="ARBA" id="ARBA00022475"/>
    </source>
</evidence>
<dbReference type="Pfam" id="PF04101">
    <property type="entry name" value="Glyco_tran_28_C"/>
    <property type="match status" value="1"/>
</dbReference>
<keyword evidence="5 10" id="KW-0133">Cell shape</keyword>
<dbReference type="PANTHER" id="PTHR21015">
    <property type="entry name" value="UDP-N-ACETYLGLUCOSAMINE--N-ACETYLMURAMYL-(PENTAPEPTIDE) PYROPHOSPHORYL-UNDECAPRENOL N-ACETYLGLUCOSAMINE TRANSFERASE 1"/>
    <property type="match status" value="1"/>
</dbReference>
<dbReference type="EC" id="2.4.1.227" evidence="10"/>
<keyword evidence="4 10" id="KW-0808">Transferase</keyword>
<evidence type="ECO:0000256" key="9">
    <source>
        <dbReference type="ARBA" id="ARBA00023316"/>
    </source>
</evidence>
<dbReference type="GO" id="GO:0005975">
    <property type="term" value="P:carbohydrate metabolic process"/>
    <property type="evidence" value="ECO:0007669"/>
    <property type="project" value="InterPro"/>
</dbReference>
<dbReference type="CDD" id="cd03785">
    <property type="entry name" value="GT28_MurG"/>
    <property type="match status" value="1"/>
</dbReference>
<keyword evidence="14" id="KW-1185">Reference proteome</keyword>
<comment type="subcellular location">
    <subcellularLocation>
        <location evidence="10">Cell membrane</location>
        <topology evidence="10">Peripheral membrane protein</topology>
        <orientation evidence="10">Cytoplasmic side</orientation>
    </subcellularLocation>
</comment>
<dbReference type="HAMAP" id="MF_00033">
    <property type="entry name" value="MurG"/>
    <property type="match status" value="1"/>
</dbReference>
<evidence type="ECO:0000313" key="13">
    <source>
        <dbReference type="EMBL" id="AKH20538.1"/>
    </source>
</evidence>
<dbReference type="GO" id="GO:0071555">
    <property type="term" value="P:cell wall organization"/>
    <property type="evidence" value="ECO:0007669"/>
    <property type="project" value="UniProtKB-KW"/>
</dbReference>
<dbReference type="AlphaFoldDB" id="A0A0F7K0J9"/>
<dbReference type="GO" id="GO:0009252">
    <property type="term" value="P:peptidoglycan biosynthetic process"/>
    <property type="evidence" value="ECO:0007669"/>
    <property type="project" value="UniProtKB-UniRule"/>
</dbReference>
<sequence length="359" mass="37944">MAGGVMLMAGGTGGHVFPALAVAEALRERGVAVSWLGSRDSFESRVVPEHGIEIQLVDIKGLRGNGLKRWLLAPFKLTRAMLQCGRILRARKPAVVLGMGGFVSGPGGLMARLQGIPLVIHEQNAVPGMTNSWLSRAASRVFEAFPGSFKQGVGAVACGNPVRREITELPGPAERLQGRTGPVRLLVIGGSLGAQALNQSLPGVIAGLDSSERPLVRHQAGRDKSETTRALYGQLGVAAEVTDFIQDMAGAYAWADLVVCRAGALTISELATAGVASILVPYPHAVDDHQTRNAGYLVDAGAARLLPQRELEQDGFSESLKQLLRDRTMLLEMALQARALAMPGATGVVADYCEEMAGR</sequence>
<dbReference type="Proteomes" id="UP000034410">
    <property type="component" value="Chromosome"/>
</dbReference>
<keyword evidence="1 10" id="KW-1003">Cell membrane</keyword>
<proteinExistence type="inferred from homology"/>
<evidence type="ECO:0000259" key="11">
    <source>
        <dbReference type="Pfam" id="PF03033"/>
    </source>
</evidence>
<organism evidence="13 14">
    <name type="scientific">Sedimenticola thiotaurini</name>
    <dbReference type="NCBI Taxonomy" id="1543721"/>
    <lineage>
        <taxon>Bacteria</taxon>
        <taxon>Pseudomonadati</taxon>
        <taxon>Pseudomonadota</taxon>
        <taxon>Gammaproteobacteria</taxon>
        <taxon>Chromatiales</taxon>
        <taxon>Sedimenticolaceae</taxon>
        <taxon>Sedimenticola</taxon>
    </lineage>
</organism>
<feature type="binding site" evidence="10">
    <location>
        <position position="124"/>
    </location>
    <ligand>
        <name>UDP-N-acetyl-alpha-D-glucosamine</name>
        <dbReference type="ChEBI" id="CHEBI:57705"/>
    </ligand>
</feature>
<evidence type="ECO:0000313" key="14">
    <source>
        <dbReference type="Proteomes" id="UP000034410"/>
    </source>
</evidence>
<keyword evidence="9 10" id="KW-0961">Cell wall biogenesis/degradation</keyword>
<keyword evidence="2 10" id="KW-0132">Cell division</keyword>
<evidence type="ECO:0000256" key="2">
    <source>
        <dbReference type="ARBA" id="ARBA00022618"/>
    </source>
</evidence>
<dbReference type="OrthoDB" id="9808936at2"/>